<dbReference type="SUPFAM" id="SSF55785">
    <property type="entry name" value="PYP-like sensor domain (PAS domain)"/>
    <property type="match status" value="1"/>
</dbReference>
<organism evidence="8 9">
    <name type="scientific">Sphingomonas jatrophae</name>
    <dbReference type="NCBI Taxonomy" id="1166337"/>
    <lineage>
        <taxon>Bacteria</taxon>
        <taxon>Pseudomonadati</taxon>
        <taxon>Pseudomonadota</taxon>
        <taxon>Alphaproteobacteria</taxon>
        <taxon>Sphingomonadales</taxon>
        <taxon>Sphingomonadaceae</taxon>
        <taxon>Sphingomonas</taxon>
    </lineage>
</organism>
<evidence type="ECO:0000313" key="8">
    <source>
        <dbReference type="EMBL" id="SFR96320.1"/>
    </source>
</evidence>
<accession>A0A1I6KZG6</accession>
<evidence type="ECO:0000256" key="6">
    <source>
        <dbReference type="ARBA" id="ARBA00023012"/>
    </source>
</evidence>
<dbReference type="InterPro" id="IPR036890">
    <property type="entry name" value="HATPase_C_sf"/>
</dbReference>
<dbReference type="EC" id="2.7.13.3" evidence="2"/>
<dbReference type="InterPro" id="IPR005467">
    <property type="entry name" value="His_kinase_dom"/>
</dbReference>
<evidence type="ECO:0000256" key="1">
    <source>
        <dbReference type="ARBA" id="ARBA00000085"/>
    </source>
</evidence>
<dbReference type="CDD" id="cd00075">
    <property type="entry name" value="HATPase"/>
    <property type="match status" value="1"/>
</dbReference>
<dbReference type="PROSITE" id="PS50109">
    <property type="entry name" value="HIS_KIN"/>
    <property type="match status" value="1"/>
</dbReference>
<dbReference type="InterPro" id="IPR003594">
    <property type="entry name" value="HATPase_dom"/>
</dbReference>
<dbReference type="InterPro" id="IPR003661">
    <property type="entry name" value="HisK_dim/P_dom"/>
</dbReference>
<dbReference type="Gene3D" id="3.30.565.10">
    <property type="entry name" value="Histidine kinase-like ATPase, C-terminal domain"/>
    <property type="match status" value="1"/>
</dbReference>
<dbReference type="CDD" id="cd00082">
    <property type="entry name" value="HisKA"/>
    <property type="match status" value="1"/>
</dbReference>
<proteinExistence type="predicted"/>
<dbReference type="PANTHER" id="PTHR43711">
    <property type="entry name" value="TWO-COMPONENT HISTIDINE KINASE"/>
    <property type="match status" value="1"/>
</dbReference>
<dbReference type="Pfam" id="PF02518">
    <property type="entry name" value="HATPase_c"/>
    <property type="match status" value="1"/>
</dbReference>
<evidence type="ECO:0000256" key="4">
    <source>
        <dbReference type="ARBA" id="ARBA00022679"/>
    </source>
</evidence>
<dbReference type="Pfam" id="PF12860">
    <property type="entry name" value="PAS_7"/>
    <property type="match status" value="2"/>
</dbReference>
<dbReference type="GO" id="GO:0000155">
    <property type="term" value="F:phosphorelay sensor kinase activity"/>
    <property type="evidence" value="ECO:0007669"/>
    <property type="project" value="InterPro"/>
</dbReference>
<keyword evidence="5 8" id="KW-0418">Kinase</keyword>
<keyword evidence="3" id="KW-0597">Phosphoprotein</keyword>
<dbReference type="RefSeq" id="WP_093314131.1">
    <property type="nucleotide sequence ID" value="NZ_FOZG01000002.1"/>
</dbReference>
<reference evidence="8 9" key="1">
    <citation type="submission" date="2016-10" db="EMBL/GenBank/DDBJ databases">
        <authorList>
            <person name="de Groot N.N."/>
        </authorList>
    </citation>
    <scope>NUCLEOTIDE SEQUENCE [LARGE SCALE GENOMIC DNA]</scope>
    <source>
        <strain evidence="8 9">S5-249</strain>
    </source>
</reference>
<dbReference type="PANTHER" id="PTHR43711:SF1">
    <property type="entry name" value="HISTIDINE KINASE 1"/>
    <property type="match status" value="1"/>
</dbReference>
<dbReference type="OrthoDB" id="9797304at2"/>
<comment type="catalytic activity">
    <reaction evidence="1">
        <text>ATP + protein L-histidine = ADP + protein N-phospho-L-histidine.</text>
        <dbReference type="EC" id="2.7.13.3"/>
    </reaction>
</comment>
<gene>
    <name evidence="8" type="ORF">SAMN05192580_1978</name>
</gene>
<dbReference type="Proteomes" id="UP000198824">
    <property type="component" value="Unassembled WGS sequence"/>
</dbReference>
<evidence type="ECO:0000256" key="2">
    <source>
        <dbReference type="ARBA" id="ARBA00012438"/>
    </source>
</evidence>
<dbReference type="SMART" id="SM00387">
    <property type="entry name" value="HATPase_c"/>
    <property type="match status" value="1"/>
</dbReference>
<dbReference type="EMBL" id="FOZG01000002">
    <property type="protein sequence ID" value="SFR96320.1"/>
    <property type="molecule type" value="Genomic_DNA"/>
</dbReference>
<dbReference type="AlphaFoldDB" id="A0A1I6KZG6"/>
<name>A0A1I6KZG6_9SPHN</name>
<dbReference type="SUPFAM" id="SSF47384">
    <property type="entry name" value="Homodimeric domain of signal transducing histidine kinase"/>
    <property type="match status" value="1"/>
</dbReference>
<dbReference type="InterPro" id="IPR050736">
    <property type="entry name" value="Sensor_HK_Regulatory"/>
</dbReference>
<protein>
    <recommendedName>
        <fullName evidence="2">histidine kinase</fullName>
        <ecNumber evidence="2">2.7.13.3</ecNumber>
    </recommendedName>
</protein>
<dbReference type="InterPro" id="IPR036097">
    <property type="entry name" value="HisK_dim/P_sf"/>
</dbReference>
<keyword evidence="9" id="KW-1185">Reference proteome</keyword>
<evidence type="ECO:0000256" key="5">
    <source>
        <dbReference type="ARBA" id="ARBA00022777"/>
    </source>
</evidence>
<evidence type="ECO:0000256" key="3">
    <source>
        <dbReference type="ARBA" id="ARBA00022553"/>
    </source>
</evidence>
<dbReference type="STRING" id="1166337.SAMN05192580_1978"/>
<keyword evidence="4" id="KW-0808">Transferase</keyword>
<dbReference type="Gene3D" id="1.10.287.130">
    <property type="match status" value="1"/>
</dbReference>
<dbReference type="Gene3D" id="3.30.450.20">
    <property type="entry name" value="PAS domain"/>
    <property type="match status" value="2"/>
</dbReference>
<feature type="domain" description="Histidine kinase" evidence="7">
    <location>
        <begin position="558"/>
        <end position="777"/>
    </location>
</feature>
<dbReference type="SMART" id="SM00388">
    <property type="entry name" value="HisKA"/>
    <property type="match status" value="1"/>
</dbReference>
<evidence type="ECO:0000313" key="9">
    <source>
        <dbReference type="Proteomes" id="UP000198824"/>
    </source>
</evidence>
<sequence>MTLSPLVLALLGVVAALWLIAGVWAVAWGLRRGLAARAAESEAARLAALLRTGPALLLELASDGRCTADLRLYDRLGIERFPRFLTDLPPDTFEEGEASALLALAQAALRGAPPEARTMHVAGSSRVLLVEARAAPNGGASLWWFDLTERARAEERLAREVERLSQTLDAVAALIEAAPFPMWYRGPDLKLALVNQAYVRAVEAADAEDAIARGLELVEGSAGKGPLSAAAAARESGQIAERTAPATIAGQRRTVRIVDVPLGPTGVAGYAVDVGDLEEARGDLVRFARAQRDAYDRLSAGVALFGADRGLAFYNQPFLRLFALQPDWLADRPEFDRVLDRLRETGRAPESRDFPRWKAERRQWFTAEAVAEEAWLLPGGRHIRVVPQPTPDGGLLLIFEDRTEQVQLASARDTLLQVRNATFDSLFEAVGVFAADGRLNLWNRRFRDVWGLSEAELATHPRVDALVDAIGARLATPSRAGLLRELVRIATVERQARSGRVSLADGRHFEFAAVPLPDGNALFTMLDITAGRQIEEALRGRTEALEQADRLKTAFVANMSYELRVPLTSIGGFAEMLAGGYAGDLSETAGDYVQAILLSVTRLSGLIDDVLDLTQSDAGTLALAEEAVDLAAVARAAADEAAARAKERRLDFVVDVDGSVGVSRGDERRLKQAIDHLLRNAVGYTQPGGRVLFRARGDEREIEIVVSDNGPGIPEAERARVFDRFHRGSSAPGEGRAAAGLGLPLARRFAEAHGGTVELISEVGEGTAVILRLPRRA</sequence>
<dbReference type="Pfam" id="PF00512">
    <property type="entry name" value="HisKA"/>
    <property type="match status" value="1"/>
</dbReference>
<evidence type="ECO:0000259" key="7">
    <source>
        <dbReference type="PROSITE" id="PS50109"/>
    </source>
</evidence>
<dbReference type="PRINTS" id="PR00344">
    <property type="entry name" value="BCTRLSENSOR"/>
</dbReference>
<dbReference type="SUPFAM" id="SSF55874">
    <property type="entry name" value="ATPase domain of HSP90 chaperone/DNA topoisomerase II/histidine kinase"/>
    <property type="match status" value="1"/>
</dbReference>
<dbReference type="InterPro" id="IPR004358">
    <property type="entry name" value="Sig_transdc_His_kin-like_C"/>
</dbReference>
<keyword evidence="6" id="KW-0902">Two-component regulatory system</keyword>
<dbReference type="InterPro" id="IPR035965">
    <property type="entry name" value="PAS-like_dom_sf"/>
</dbReference>